<dbReference type="Proteomes" id="UP000199438">
    <property type="component" value="Unassembled WGS sequence"/>
</dbReference>
<reference evidence="9" key="1">
    <citation type="submission" date="2016-10" db="EMBL/GenBank/DDBJ databases">
        <authorList>
            <person name="Varghese N."/>
            <person name="Submissions S."/>
        </authorList>
    </citation>
    <scope>NUCLEOTIDE SEQUENCE [LARGE SCALE GENOMIC DNA]</scope>
    <source>
        <strain evidence="9">DSM 24499</strain>
    </source>
</reference>
<dbReference type="GO" id="GO:0020037">
    <property type="term" value="F:heme binding"/>
    <property type="evidence" value="ECO:0007669"/>
    <property type="project" value="InterPro"/>
</dbReference>
<dbReference type="PANTHER" id="PTHR40394:SF2">
    <property type="entry name" value="QUINOL:CYTOCHROME C OXIDOREDUCTASE MEMBRANE PROTEIN"/>
    <property type="match status" value="1"/>
</dbReference>
<organism evidence="8 9">
    <name type="scientific">Zunongwangia mangrovi</name>
    <dbReference type="NCBI Taxonomy" id="1334022"/>
    <lineage>
        <taxon>Bacteria</taxon>
        <taxon>Pseudomonadati</taxon>
        <taxon>Bacteroidota</taxon>
        <taxon>Flavobacteriia</taxon>
        <taxon>Flavobacteriales</taxon>
        <taxon>Flavobacteriaceae</taxon>
        <taxon>Zunongwangia</taxon>
    </lineage>
</organism>
<evidence type="ECO:0000256" key="2">
    <source>
        <dbReference type="ARBA" id="ARBA00022723"/>
    </source>
</evidence>
<keyword evidence="9" id="KW-1185">Reference proteome</keyword>
<gene>
    <name evidence="8" type="ORF">SAMN04487907_101108</name>
</gene>
<feature type="signal peptide" evidence="6">
    <location>
        <begin position="1"/>
        <end position="22"/>
    </location>
</feature>
<evidence type="ECO:0000256" key="6">
    <source>
        <dbReference type="SAM" id="SignalP"/>
    </source>
</evidence>
<feature type="compositionally biased region" description="Acidic residues" evidence="5">
    <location>
        <begin position="210"/>
        <end position="225"/>
    </location>
</feature>
<dbReference type="AlphaFoldDB" id="A0A1I1D3D5"/>
<keyword evidence="1 4" id="KW-0349">Heme</keyword>
<feature type="compositionally biased region" description="Polar residues" evidence="5">
    <location>
        <begin position="190"/>
        <end position="205"/>
    </location>
</feature>
<dbReference type="STRING" id="1334022.SAMN04487907_101108"/>
<evidence type="ECO:0000313" key="9">
    <source>
        <dbReference type="Proteomes" id="UP000199438"/>
    </source>
</evidence>
<keyword evidence="6" id="KW-0732">Signal</keyword>
<keyword evidence="3 4" id="KW-0408">Iron</keyword>
<keyword evidence="2 4" id="KW-0479">Metal-binding</keyword>
<dbReference type="PANTHER" id="PTHR40394">
    <property type="entry name" value="LIPOPROTEIN-RELATED"/>
    <property type="match status" value="1"/>
</dbReference>
<feature type="region of interest" description="Disordered" evidence="5">
    <location>
        <begin position="186"/>
        <end position="225"/>
    </location>
</feature>
<dbReference type="PROSITE" id="PS51007">
    <property type="entry name" value="CYTC"/>
    <property type="match status" value="1"/>
</dbReference>
<evidence type="ECO:0000259" key="7">
    <source>
        <dbReference type="PROSITE" id="PS51007"/>
    </source>
</evidence>
<feature type="chain" id="PRO_5011617836" evidence="6">
    <location>
        <begin position="23"/>
        <end position="225"/>
    </location>
</feature>
<evidence type="ECO:0000313" key="8">
    <source>
        <dbReference type="EMBL" id="SFB69435.1"/>
    </source>
</evidence>
<evidence type="ECO:0000256" key="3">
    <source>
        <dbReference type="ARBA" id="ARBA00023004"/>
    </source>
</evidence>
<dbReference type="InterPro" id="IPR036909">
    <property type="entry name" value="Cyt_c-like_dom_sf"/>
</dbReference>
<proteinExistence type="predicted"/>
<evidence type="ECO:0000256" key="4">
    <source>
        <dbReference type="PROSITE-ProRule" id="PRU00433"/>
    </source>
</evidence>
<evidence type="ECO:0000256" key="1">
    <source>
        <dbReference type="ARBA" id="ARBA00022617"/>
    </source>
</evidence>
<name>A0A1I1D3D5_9FLAO</name>
<dbReference type="InterPro" id="IPR009056">
    <property type="entry name" value="Cyt_c-like_dom"/>
</dbReference>
<dbReference type="Gene3D" id="1.10.760.10">
    <property type="entry name" value="Cytochrome c-like domain"/>
    <property type="match status" value="1"/>
</dbReference>
<dbReference type="SUPFAM" id="SSF46626">
    <property type="entry name" value="Cytochrome c"/>
    <property type="match status" value="1"/>
</dbReference>
<feature type="domain" description="Cytochrome c" evidence="7">
    <location>
        <begin position="96"/>
        <end position="181"/>
    </location>
</feature>
<accession>A0A1I1D3D5</accession>
<dbReference type="OrthoDB" id="9796771at2"/>
<dbReference type="GO" id="GO:0009055">
    <property type="term" value="F:electron transfer activity"/>
    <property type="evidence" value="ECO:0007669"/>
    <property type="project" value="InterPro"/>
</dbReference>
<dbReference type="GO" id="GO:0046872">
    <property type="term" value="F:metal ion binding"/>
    <property type="evidence" value="ECO:0007669"/>
    <property type="project" value="UniProtKB-KW"/>
</dbReference>
<dbReference type="Pfam" id="PF13442">
    <property type="entry name" value="Cytochrome_CBB3"/>
    <property type="match status" value="1"/>
</dbReference>
<dbReference type="EMBL" id="FOKV01000001">
    <property type="protein sequence ID" value="SFB69435.1"/>
    <property type="molecule type" value="Genomic_DNA"/>
</dbReference>
<evidence type="ECO:0000256" key="5">
    <source>
        <dbReference type="SAM" id="MobiDB-lite"/>
    </source>
</evidence>
<sequence>MRSLFHKSLIFVIIAGFLSSCAGDKDRNYQYFPDMYRPVPYEPYGAYNIFANEQEAKLPVEGTIPRGWMPYDYEDTPEGRADAKANLKNPLPYTEENLTKGKALYTVYCAVCHGDKGDGQGTLVEREKILGVPSYDDPGRSITEGSVYHAMYYGLNNMGSYAVQTSIKERWQIDHYVMNLKDKLEGNPERSFQTNTVTQENSDNLNPAEPAEDLSEDQDETQSEE</sequence>
<dbReference type="PROSITE" id="PS51257">
    <property type="entry name" value="PROKAR_LIPOPROTEIN"/>
    <property type="match status" value="1"/>
</dbReference>
<dbReference type="RefSeq" id="WP_092539451.1">
    <property type="nucleotide sequence ID" value="NZ_FOKV01000001.1"/>
</dbReference>
<protein>
    <submittedName>
        <fullName evidence="8">Quinol:cytochrome c oxidoreductase monoheme cytochrome subunit</fullName>
    </submittedName>
</protein>